<protein>
    <recommendedName>
        <fullName evidence="10">4-hydroxythreonine-4-phosphate dehydrogenase</fullName>
        <ecNumber evidence="10">1.1.1.262</ecNumber>
    </recommendedName>
    <alternativeName>
        <fullName evidence="10">4-(phosphohydroxy)-L-threonine dehydrogenase</fullName>
    </alternativeName>
</protein>
<dbReference type="SUPFAM" id="SSF53659">
    <property type="entry name" value="Isocitrate/Isopropylmalate dehydrogenase-like"/>
    <property type="match status" value="1"/>
</dbReference>
<sequence length="329" mass="35133">MKPKRFALTPGEPAGIGPDLCLLLATQPQSHPLIAITNRDLLLERATQLGVTVNLIAVTPDAFPEQPAPAGSLYVWDTPLQARVVTGTLDTANAAFVLQTLTRAAQGCVDGLFAGMITAPVHKGVINEGGIAFSGHTEFLAELTHTEQVVMMLATGDLRVALVTTHLPLRDIADAITPERLERVTRILHADLVNKFGIARPRILVCGLNPHAGEGGHLGREEIDIIEPTLERLRSEGIDLRGPLPADTLFTPKYLEHCDAVLAMYHDQGLPVLKYKGFGAAVNITLGLPIIRTSVDHGTALDLAGSGNIDTGSLKVALQTAYQMAETHS</sequence>
<keyword evidence="6 10" id="KW-0560">Oxidoreductase</keyword>
<keyword evidence="5 10" id="KW-0521">NADP</keyword>
<comment type="cofactor">
    <cofactor evidence="10">
        <name>Zn(2+)</name>
        <dbReference type="ChEBI" id="CHEBI:29105"/>
    </cofactor>
    <cofactor evidence="10">
        <name>Mg(2+)</name>
        <dbReference type="ChEBI" id="CHEBI:18420"/>
    </cofactor>
    <cofactor evidence="10">
        <name>Co(2+)</name>
        <dbReference type="ChEBI" id="CHEBI:48828"/>
    </cofactor>
    <text evidence="10">Binds 1 divalent metal cation per subunit. Can use ions such as Zn(2+), Mg(2+) or Co(2+).</text>
</comment>
<feature type="binding site" evidence="10">
    <location>
        <position position="274"/>
    </location>
    <ligand>
        <name>substrate</name>
    </ligand>
</feature>
<evidence type="ECO:0000256" key="5">
    <source>
        <dbReference type="ARBA" id="ARBA00022857"/>
    </source>
</evidence>
<dbReference type="Pfam" id="PF04166">
    <property type="entry name" value="PdxA"/>
    <property type="match status" value="1"/>
</dbReference>
<comment type="subunit">
    <text evidence="10">Homodimer.</text>
</comment>
<evidence type="ECO:0000256" key="9">
    <source>
        <dbReference type="ARBA" id="ARBA00023285"/>
    </source>
</evidence>
<evidence type="ECO:0000313" key="12">
    <source>
        <dbReference type="Proteomes" id="UP000614982"/>
    </source>
</evidence>
<comment type="miscellaneous">
    <text evidence="10">The active site is located at the dimer interface.</text>
</comment>
<feature type="binding site" evidence="10">
    <location>
        <position position="137"/>
    </location>
    <ligand>
        <name>substrate</name>
    </ligand>
</feature>
<dbReference type="HAMAP" id="MF_00536">
    <property type="entry name" value="PdxA"/>
    <property type="match status" value="1"/>
</dbReference>
<gene>
    <name evidence="11" type="primary">pdxA_1</name>
    <name evidence="10" type="synonym">pdxA</name>
    <name evidence="11" type="ORF">PSCICP_24400</name>
</gene>
<feature type="binding site" evidence="10">
    <location>
        <position position="136"/>
    </location>
    <ligand>
        <name>substrate</name>
    </ligand>
</feature>
<evidence type="ECO:0000313" key="11">
    <source>
        <dbReference type="EMBL" id="GFM92468.1"/>
    </source>
</evidence>
<accession>A0ABQ1DNF7</accession>
<keyword evidence="12" id="KW-1185">Reference proteome</keyword>
<dbReference type="EMBL" id="BLWA01000005">
    <property type="protein sequence ID" value="GFM92468.1"/>
    <property type="molecule type" value="Genomic_DNA"/>
</dbReference>
<evidence type="ECO:0000256" key="7">
    <source>
        <dbReference type="ARBA" id="ARBA00023027"/>
    </source>
</evidence>
<feature type="binding site" evidence="10">
    <location>
        <position position="211"/>
    </location>
    <ligand>
        <name>a divalent metal cation</name>
        <dbReference type="ChEBI" id="CHEBI:60240"/>
        <note>ligand shared between dimeric partners</note>
    </ligand>
</feature>
<evidence type="ECO:0000256" key="2">
    <source>
        <dbReference type="ARBA" id="ARBA00022723"/>
    </source>
</evidence>
<dbReference type="EC" id="1.1.1.262" evidence="10"/>
<evidence type="ECO:0000256" key="8">
    <source>
        <dbReference type="ARBA" id="ARBA00023096"/>
    </source>
</evidence>
<evidence type="ECO:0000256" key="10">
    <source>
        <dbReference type="HAMAP-Rule" id="MF_00536"/>
    </source>
</evidence>
<evidence type="ECO:0000256" key="4">
    <source>
        <dbReference type="ARBA" id="ARBA00022842"/>
    </source>
</evidence>
<dbReference type="NCBIfam" id="TIGR00557">
    <property type="entry name" value="pdxA"/>
    <property type="match status" value="1"/>
</dbReference>
<dbReference type="Proteomes" id="UP000614982">
    <property type="component" value="Unassembled WGS sequence"/>
</dbReference>
<comment type="pathway">
    <text evidence="10">Cofactor biosynthesis; pyridoxine 5'-phosphate biosynthesis; pyridoxine 5'-phosphate from D-erythrose 4-phosphate: step 4/5.</text>
</comment>
<feature type="binding site" evidence="10">
    <location>
        <position position="266"/>
    </location>
    <ligand>
        <name>a divalent metal cation</name>
        <dbReference type="ChEBI" id="CHEBI:60240"/>
        <note>ligand shared between dimeric partners</note>
    </ligand>
</feature>
<keyword evidence="1 10" id="KW-0963">Cytoplasm</keyword>
<keyword evidence="7 10" id="KW-0520">NAD</keyword>
<comment type="similarity">
    <text evidence="10">Belongs to the PdxA family.</text>
</comment>
<evidence type="ECO:0000256" key="6">
    <source>
        <dbReference type="ARBA" id="ARBA00023002"/>
    </source>
</evidence>
<keyword evidence="2 10" id="KW-0479">Metal-binding</keyword>
<keyword evidence="8 10" id="KW-0664">Pyridoxine biosynthesis</keyword>
<dbReference type="PANTHER" id="PTHR30004:SF5">
    <property type="entry name" value="4-HYDROXYTHREONINE-4-PHOSPHATE DEHYDROGENASE"/>
    <property type="match status" value="1"/>
</dbReference>
<keyword evidence="3 10" id="KW-0862">Zinc</keyword>
<dbReference type="PANTHER" id="PTHR30004">
    <property type="entry name" value="4-HYDROXYTHREONINE-4-PHOSPHATE DEHYDROGENASE"/>
    <property type="match status" value="1"/>
</dbReference>
<comment type="catalytic activity">
    <reaction evidence="10">
        <text>4-(phosphooxy)-L-threonine + NAD(+) = 3-amino-2-oxopropyl phosphate + CO2 + NADH</text>
        <dbReference type="Rhea" id="RHEA:32275"/>
        <dbReference type="ChEBI" id="CHEBI:16526"/>
        <dbReference type="ChEBI" id="CHEBI:57279"/>
        <dbReference type="ChEBI" id="CHEBI:57540"/>
        <dbReference type="ChEBI" id="CHEBI:57945"/>
        <dbReference type="ChEBI" id="CHEBI:58452"/>
        <dbReference type="EC" id="1.1.1.262"/>
    </reaction>
</comment>
<dbReference type="Gene3D" id="3.40.718.10">
    <property type="entry name" value="Isopropylmalate Dehydrogenase"/>
    <property type="match status" value="1"/>
</dbReference>
<feature type="binding site" evidence="10">
    <location>
        <position position="292"/>
    </location>
    <ligand>
        <name>substrate</name>
    </ligand>
</feature>
<name>A0ABQ1DNF7_PSECI</name>
<evidence type="ECO:0000256" key="1">
    <source>
        <dbReference type="ARBA" id="ARBA00022490"/>
    </source>
</evidence>
<evidence type="ECO:0000256" key="3">
    <source>
        <dbReference type="ARBA" id="ARBA00022833"/>
    </source>
</evidence>
<proteinExistence type="inferred from homology"/>
<dbReference type="RefSeq" id="WP_025258343.1">
    <property type="nucleotide sequence ID" value="NZ_BLVX01000019.1"/>
</dbReference>
<dbReference type="InterPro" id="IPR037510">
    <property type="entry name" value="PdxA"/>
</dbReference>
<comment type="subcellular location">
    <subcellularLocation>
        <location evidence="10">Cytoplasm</location>
    </subcellularLocation>
</comment>
<comment type="caution">
    <text evidence="11">The sequence shown here is derived from an EMBL/GenBank/DDBJ whole genome shotgun (WGS) entry which is preliminary data.</text>
</comment>
<keyword evidence="4 10" id="KW-0460">Magnesium</keyword>
<dbReference type="GeneID" id="93657329"/>
<keyword evidence="9 10" id="KW-0170">Cobalt</keyword>
<reference evidence="11 12" key="1">
    <citation type="submission" date="2020-05" db="EMBL/GenBank/DDBJ databases">
        <title>Genetic diversity of Pseudomonas cichorii.</title>
        <authorList>
            <person name="Tani S."/>
            <person name="Yagi H."/>
            <person name="Hashimoto S."/>
            <person name="Iiyama K."/>
            <person name="Furuya N."/>
        </authorList>
    </citation>
    <scope>NUCLEOTIDE SEQUENCE [LARGE SCALE GENOMIC DNA]</scope>
    <source>
        <strain evidence="11 12">LMG 2162</strain>
    </source>
</reference>
<organism evidence="11 12">
    <name type="scientific">Pseudomonas cichorii</name>
    <dbReference type="NCBI Taxonomy" id="36746"/>
    <lineage>
        <taxon>Bacteria</taxon>
        <taxon>Pseudomonadati</taxon>
        <taxon>Pseudomonadota</taxon>
        <taxon>Gammaproteobacteria</taxon>
        <taxon>Pseudomonadales</taxon>
        <taxon>Pseudomonadaceae</taxon>
        <taxon>Pseudomonas</taxon>
    </lineage>
</organism>
<feature type="binding site" evidence="10">
    <location>
        <position position="166"/>
    </location>
    <ligand>
        <name>a divalent metal cation</name>
        <dbReference type="ChEBI" id="CHEBI:60240"/>
        <note>ligand shared between dimeric partners</note>
    </ligand>
</feature>
<feature type="binding site" evidence="10">
    <location>
        <position position="283"/>
    </location>
    <ligand>
        <name>substrate</name>
    </ligand>
</feature>
<dbReference type="InterPro" id="IPR005255">
    <property type="entry name" value="PdxA_fam"/>
</dbReference>
<comment type="function">
    <text evidence="10">Catalyzes the NAD(P)-dependent oxidation of 4-(phosphooxy)-L-threonine (HTP) into 2-amino-3-oxo-4-(phosphooxy)butyric acid which spontaneously decarboxylates to form 3-amino-2-oxopropyl phosphate (AHAP).</text>
</comment>